<keyword evidence="2" id="KW-1185">Reference proteome</keyword>
<organism evidence="1 2">
    <name type="scientific">Portunus trituberculatus</name>
    <name type="common">Swimming crab</name>
    <name type="synonym">Neptunus trituberculatus</name>
    <dbReference type="NCBI Taxonomy" id="210409"/>
    <lineage>
        <taxon>Eukaryota</taxon>
        <taxon>Metazoa</taxon>
        <taxon>Ecdysozoa</taxon>
        <taxon>Arthropoda</taxon>
        <taxon>Crustacea</taxon>
        <taxon>Multicrustacea</taxon>
        <taxon>Malacostraca</taxon>
        <taxon>Eumalacostraca</taxon>
        <taxon>Eucarida</taxon>
        <taxon>Decapoda</taxon>
        <taxon>Pleocyemata</taxon>
        <taxon>Brachyura</taxon>
        <taxon>Eubrachyura</taxon>
        <taxon>Portunoidea</taxon>
        <taxon>Portunidae</taxon>
        <taxon>Portuninae</taxon>
        <taxon>Portunus</taxon>
    </lineage>
</organism>
<reference evidence="1 2" key="1">
    <citation type="submission" date="2019-05" db="EMBL/GenBank/DDBJ databases">
        <title>Another draft genome of Portunus trituberculatus and its Hox gene families provides insights of decapod evolution.</title>
        <authorList>
            <person name="Jeong J.-H."/>
            <person name="Song I."/>
            <person name="Kim S."/>
            <person name="Choi T."/>
            <person name="Kim D."/>
            <person name="Ryu S."/>
            <person name="Kim W."/>
        </authorList>
    </citation>
    <scope>NUCLEOTIDE SEQUENCE [LARGE SCALE GENOMIC DNA]</scope>
    <source>
        <tissue evidence="1">Muscle</tissue>
    </source>
</reference>
<dbReference type="Proteomes" id="UP000324222">
    <property type="component" value="Unassembled WGS sequence"/>
</dbReference>
<gene>
    <name evidence="1" type="ORF">E2C01_044104</name>
</gene>
<name>A0A5B7FR69_PORTR</name>
<sequence length="59" mass="6618">MKLGVSRHICQFFSSLQLLTLYKRGGGGIVDKVRSPFFEISMFTTSFGFLLPSMTILVN</sequence>
<comment type="caution">
    <text evidence="1">The sequence shown here is derived from an EMBL/GenBank/DDBJ whole genome shotgun (WGS) entry which is preliminary data.</text>
</comment>
<evidence type="ECO:0000313" key="2">
    <source>
        <dbReference type="Proteomes" id="UP000324222"/>
    </source>
</evidence>
<accession>A0A5B7FR69</accession>
<protein>
    <submittedName>
        <fullName evidence="1">Uncharacterized protein</fullName>
    </submittedName>
</protein>
<proteinExistence type="predicted"/>
<evidence type="ECO:0000313" key="1">
    <source>
        <dbReference type="EMBL" id="MPC50280.1"/>
    </source>
</evidence>
<dbReference type="EMBL" id="VSRR010009398">
    <property type="protein sequence ID" value="MPC50280.1"/>
    <property type="molecule type" value="Genomic_DNA"/>
</dbReference>
<dbReference type="AlphaFoldDB" id="A0A5B7FR69"/>